<dbReference type="InterPro" id="IPR006282">
    <property type="entry name" value="Thi_PPkinase"/>
</dbReference>
<dbReference type="GO" id="GO:0006772">
    <property type="term" value="P:thiamine metabolic process"/>
    <property type="evidence" value="ECO:0007669"/>
    <property type="project" value="UniProtKB-UniRule"/>
</dbReference>
<evidence type="ECO:0000256" key="3">
    <source>
        <dbReference type="ARBA" id="ARBA00022777"/>
    </source>
</evidence>
<dbReference type="Pfam" id="PF04265">
    <property type="entry name" value="TPK_B1_binding"/>
    <property type="match status" value="1"/>
</dbReference>
<evidence type="ECO:0000313" key="9">
    <source>
        <dbReference type="Proteomes" id="UP000254601"/>
    </source>
</evidence>
<keyword evidence="1 8" id="KW-0808">Transferase</keyword>
<evidence type="ECO:0000256" key="5">
    <source>
        <dbReference type="NCBIfam" id="TIGR01378"/>
    </source>
</evidence>
<dbReference type="GO" id="GO:0030975">
    <property type="term" value="F:thiamine binding"/>
    <property type="evidence" value="ECO:0007669"/>
    <property type="project" value="InterPro"/>
</dbReference>
<evidence type="ECO:0000259" key="6">
    <source>
        <dbReference type="Pfam" id="PF04263"/>
    </source>
</evidence>
<keyword evidence="2" id="KW-0547">Nucleotide-binding</keyword>
<evidence type="ECO:0000256" key="4">
    <source>
        <dbReference type="ARBA" id="ARBA00022840"/>
    </source>
</evidence>
<dbReference type="InterPro" id="IPR053149">
    <property type="entry name" value="TPK"/>
</dbReference>
<protein>
    <recommendedName>
        <fullName evidence="5">Thiamine diphosphokinase</fullName>
        <ecNumber evidence="5">2.7.6.2</ecNumber>
    </recommendedName>
</protein>
<dbReference type="OrthoDB" id="9804377at2"/>
<dbReference type="Pfam" id="PF04263">
    <property type="entry name" value="TPK_catalytic"/>
    <property type="match status" value="1"/>
</dbReference>
<keyword evidence="4" id="KW-0067">ATP-binding</keyword>
<evidence type="ECO:0000313" key="8">
    <source>
        <dbReference type="EMBL" id="SUO94116.1"/>
    </source>
</evidence>
<dbReference type="GO" id="GO:0009229">
    <property type="term" value="P:thiamine diphosphate biosynthetic process"/>
    <property type="evidence" value="ECO:0007669"/>
    <property type="project" value="InterPro"/>
</dbReference>
<organism evidence="8 9">
    <name type="scientific">Suttonella ornithocola</name>
    <dbReference type="NCBI Taxonomy" id="279832"/>
    <lineage>
        <taxon>Bacteria</taxon>
        <taxon>Pseudomonadati</taxon>
        <taxon>Pseudomonadota</taxon>
        <taxon>Gammaproteobacteria</taxon>
        <taxon>Cardiobacteriales</taxon>
        <taxon>Cardiobacteriaceae</taxon>
        <taxon>Suttonella</taxon>
    </lineage>
</organism>
<dbReference type="Gene3D" id="3.40.50.10240">
    <property type="entry name" value="Thiamin pyrophosphokinase, catalytic domain"/>
    <property type="match status" value="1"/>
</dbReference>
<dbReference type="GO" id="GO:0016301">
    <property type="term" value="F:kinase activity"/>
    <property type="evidence" value="ECO:0007669"/>
    <property type="project" value="UniProtKB-KW"/>
</dbReference>
<reference evidence="8 9" key="1">
    <citation type="submission" date="2018-06" db="EMBL/GenBank/DDBJ databases">
        <authorList>
            <consortium name="Pathogen Informatics"/>
            <person name="Doyle S."/>
        </authorList>
    </citation>
    <scope>NUCLEOTIDE SEQUENCE [LARGE SCALE GENOMIC DNA]</scope>
    <source>
        <strain evidence="8 9">NCTC13337</strain>
    </source>
</reference>
<evidence type="ECO:0000256" key="2">
    <source>
        <dbReference type="ARBA" id="ARBA00022741"/>
    </source>
</evidence>
<dbReference type="EC" id="2.7.6.2" evidence="5"/>
<dbReference type="CDD" id="cd07995">
    <property type="entry name" value="TPK"/>
    <property type="match status" value="1"/>
</dbReference>
<dbReference type="GO" id="GO:0005524">
    <property type="term" value="F:ATP binding"/>
    <property type="evidence" value="ECO:0007669"/>
    <property type="project" value="UniProtKB-KW"/>
</dbReference>
<accession>A0A380MPX5</accession>
<dbReference type="GO" id="GO:0004788">
    <property type="term" value="F:thiamine diphosphokinase activity"/>
    <property type="evidence" value="ECO:0007669"/>
    <property type="project" value="UniProtKB-UniRule"/>
</dbReference>
<dbReference type="InterPro" id="IPR036759">
    <property type="entry name" value="TPK_catalytic_sf"/>
</dbReference>
<evidence type="ECO:0000259" key="7">
    <source>
        <dbReference type="Pfam" id="PF04265"/>
    </source>
</evidence>
<feature type="domain" description="Thiamin pyrophosphokinase catalytic" evidence="6">
    <location>
        <begin position="25"/>
        <end position="113"/>
    </location>
</feature>
<dbReference type="EMBL" id="UHIC01000001">
    <property type="protein sequence ID" value="SUO94116.1"/>
    <property type="molecule type" value="Genomic_DNA"/>
</dbReference>
<proteinExistence type="predicted"/>
<sequence>MSERLWILLNGDFALADRLPFSDEPIIAVDGGIRHAQHLMQSPNLWLGDFDSATIDYPHIARETYPSDKDYTDFELALAYAHEHYSQRDWHIMGSAGDEADHSFGNLWTLPKFGRRCFLWQKNALIFFGKDQIQLSWQAALHSKVSIFALTPLEKLSNSGLKWTLNDSVLSPYCALAARNEMIEEKASVSWQKGCGLVFLPPTVTLL</sequence>
<keyword evidence="9" id="KW-1185">Reference proteome</keyword>
<dbReference type="PANTHER" id="PTHR41299">
    <property type="entry name" value="THIAMINE PYROPHOSPHOKINASE"/>
    <property type="match status" value="1"/>
</dbReference>
<dbReference type="PANTHER" id="PTHR41299:SF1">
    <property type="entry name" value="THIAMINE PYROPHOSPHOKINASE"/>
    <property type="match status" value="1"/>
</dbReference>
<evidence type="ECO:0000256" key="1">
    <source>
        <dbReference type="ARBA" id="ARBA00022679"/>
    </source>
</evidence>
<dbReference type="RefSeq" id="WP_115305859.1">
    <property type="nucleotide sequence ID" value="NZ_UHIC01000001.1"/>
</dbReference>
<dbReference type="InterPro" id="IPR007373">
    <property type="entry name" value="Thiamin_PyroPKinase_B1-bd"/>
</dbReference>
<dbReference type="SUPFAM" id="SSF63999">
    <property type="entry name" value="Thiamin pyrophosphokinase, catalytic domain"/>
    <property type="match status" value="1"/>
</dbReference>
<gene>
    <name evidence="8" type="primary">thiN</name>
    <name evidence="8" type="ORF">NCTC13337_00578</name>
</gene>
<name>A0A380MPX5_9GAMM</name>
<dbReference type="AlphaFoldDB" id="A0A380MPX5"/>
<feature type="domain" description="Thiamin pyrophosphokinase thiamin-binding" evidence="7">
    <location>
        <begin position="142"/>
        <end position="194"/>
    </location>
</feature>
<dbReference type="Proteomes" id="UP000254601">
    <property type="component" value="Unassembled WGS sequence"/>
</dbReference>
<keyword evidence="3 8" id="KW-0418">Kinase</keyword>
<dbReference type="InterPro" id="IPR007371">
    <property type="entry name" value="TPK_catalytic"/>
</dbReference>
<dbReference type="NCBIfam" id="TIGR01378">
    <property type="entry name" value="thi_PPkinase"/>
    <property type="match status" value="1"/>
</dbReference>